<dbReference type="Gene3D" id="1.20.1270.50">
    <property type="entry name" value="Glycoside hydrolase family 38, central domain"/>
    <property type="match status" value="1"/>
</dbReference>
<dbReference type="FunFam" id="1.20.1270.50:FF:000003">
    <property type="entry name" value="Alpha-mannosidase"/>
    <property type="match status" value="1"/>
</dbReference>
<sequence>MHFCRCRLDLTLFSLDGLIINTEQSKKVRKVLRLFGVVIRSLVHHHRFLPAYSLRIMNLPVVSTLKLMMPPLLFRLGGIILCGPFALISDIHSTDAYIHSTDVYDEACFGRLGLFPWYFCTMEIIRSGHLMALKNLDKRTVTLGYRIPKFFHVVNTDEVGYVGYTNQFHVSHPPEAGHHPGTYKITPYAHSIGLRDWFIDVEIPPRPRRQRLTILVVDPSSLVDVGVLVPDDVTRLTRQLEYFKGRISSRPNTDALADALAITQHHDAVSGTSLQRVANDYEKQLSMGYMKYPLLNFSYCPPSEVNLSHGKSLVRFVPV</sequence>
<feature type="domain" description="Glycoside hydrolase family 38 central" evidence="2">
    <location>
        <begin position="248"/>
        <end position="289"/>
    </location>
</feature>
<evidence type="ECO:0000313" key="4">
    <source>
        <dbReference type="Proteomes" id="UP000541444"/>
    </source>
</evidence>
<dbReference type="InterPro" id="IPR037094">
    <property type="entry name" value="Glyco_hydro_38_cen_sf"/>
</dbReference>
<organism evidence="3 4">
    <name type="scientific">Kingdonia uniflora</name>
    <dbReference type="NCBI Taxonomy" id="39325"/>
    <lineage>
        <taxon>Eukaryota</taxon>
        <taxon>Viridiplantae</taxon>
        <taxon>Streptophyta</taxon>
        <taxon>Embryophyta</taxon>
        <taxon>Tracheophyta</taxon>
        <taxon>Spermatophyta</taxon>
        <taxon>Magnoliopsida</taxon>
        <taxon>Ranunculales</taxon>
        <taxon>Circaeasteraceae</taxon>
        <taxon>Kingdonia</taxon>
    </lineage>
</organism>
<dbReference type="SUPFAM" id="SSF88688">
    <property type="entry name" value="Families 57/38 glycoside transferase middle domain"/>
    <property type="match status" value="1"/>
</dbReference>
<dbReference type="PANTHER" id="PTHR11607">
    <property type="entry name" value="ALPHA-MANNOSIDASE"/>
    <property type="match status" value="1"/>
</dbReference>
<keyword evidence="4" id="KW-1185">Reference proteome</keyword>
<evidence type="ECO:0000259" key="2">
    <source>
        <dbReference type="Pfam" id="PF09261"/>
    </source>
</evidence>
<proteinExistence type="predicted"/>
<dbReference type="GO" id="GO:0004559">
    <property type="term" value="F:alpha-mannosidase activity"/>
    <property type="evidence" value="ECO:0007669"/>
    <property type="project" value="InterPro"/>
</dbReference>
<evidence type="ECO:0000313" key="3">
    <source>
        <dbReference type="EMBL" id="KAF6169212.1"/>
    </source>
</evidence>
<name>A0A7J7NQG7_9MAGN</name>
<reference evidence="3 4" key="1">
    <citation type="journal article" date="2020" name="IScience">
        <title>Genome Sequencing of the Endangered Kingdonia uniflora (Circaeasteraceae, Ranunculales) Reveals Potential Mechanisms of Evolutionary Specialization.</title>
        <authorList>
            <person name="Sun Y."/>
            <person name="Deng T."/>
            <person name="Zhang A."/>
            <person name="Moore M.J."/>
            <person name="Landis J.B."/>
            <person name="Lin N."/>
            <person name="Zhang H."/>
            <person name="Zhang X."/>
            <person name="Huang J."/>
            <person name="Zhang X."/>
            <person name="Sun H."/>
            <person name="Wang H."/>
        </authorList>
    </citation>
    <scope>NUCLEOTIDE SEQUENCE [LARGE SCALE GENOMIC DNA]</scope>
    <source>
        <strain evidence="3">TB1705</strain>
        <tissue evidence="3">Leaf</tissue>
    </source>
</reference>
<protein>
    <recommendedName>
        <fullName evidence="2">Glycoside hydrolase family 38 central domain-containing protein</fullName>
    </recommendedName>
</protein>
<dbReference type="Pfam" id="PF09261">
    <property type="entry name" value="Alpha-mann_mid"/>
    <property type="match status" value="1"/>
</dbReference>
<dbReference type="InterPro" id="IPR050843">
    <property type="entry name" value="Glycosyl_Hydrlase_38"/>
</dbReference>
<keyword evidence="1" id="KW-0378">Hydrolase</keyword>
<dbReference type="EMBL" id="JACGCM010000669">
    <property type="protein sequence ID" value="KAF6169212.1"/>
    <property type="molecule type" value="Genomic_DNA"/>
</dbReference>
<comment type="caution">
    <text evidence="3">The sequence shown here is derived from an EMBL/GenBank/DDBJ whole genome shotgun (WGS) entry which is preliminary data.</text>
</comment>
<dbReference type="InterPro" id="IPR015341">
    <property type="entry name" value="Glyco_hydro_38_cen"/>
</dbReference>
<dbReference type="AlphaFoldDB" id="A0A7J7NQG7"/>
<evidence type="ECO:0000256" key="1">
    <source>
        <dbReference type="ARBA" id="ARBA00022801"/>
    </source>
</evidence>
<gene>
    <name evidence="3" type="ORF">GIB67_013642</name>
</gene>
<accession>A0A7J7NQG7</accession>
<dbReference type="InterPro" id="IPR028995">
    <property type="entry name" value="Glyco_hydro_57/38_cen_sf"/>
</dbReference>
<dbReference type="GO" id="GO:0006013">
    <property type="term" value="P:mannose metabolic process"/>
    <property type="evidence" value="ECO:0007669"/>
    <property type="project" value="InterPro"/>
</dbReference>
<dbReference type="Proteomes" id="UP000541444">
    <property type="component" value="Unassembled WGS sequence"/>
</dbReference>
<dbReference type="PANTHER" id="PTHR11607:SF60">
    <property type="entry name" value="ALPHA-MANNOSIDASE"/>
    <property type="match status" value="1"/>
</dbReference>
<dbReference type="OrthoDB" id="2016903at2759"/>